<dbReference type="EMBL" id="MU267670">
    <property type="protein sequence ID" value="KAH7911678.1"/>
    <property type="molecule type" value="Genomic_DNA"/>
</dbReference>
<reference evidence="1" key="1">
    <citation type="journal article" date="2021" name="New Phytol.">
        <title>Evolutionary innovations through gain and loss of genes in the ectomycorrhizal Boletales.</title>
        <authorList>
            <person name="Wu G."/>
            <person name="Miyauchi S."/>
            <person name="Morin E."/>
            <person name="Kuo A."/>
            <person name="Drula E."/>
            <person name="Varga T."/>
            <person name="Kohler A."/>
            <person name="Feng B."/>
            <person name="Cao Y."/>
            <person name="Lipzen A."/>
            <person name="Daum C."/>
            <person name="Hundley H."/>
            <person name="Pangilinan J."/>
            <person name="Johnson J."/>
            <person name="Barry K."/>
            <person name="LaButti K."/>
            <person name="Ng V."/>
            <person name="Ahrendt S."/>
            <person name="Min B."/>
            <person name="Choi I.G."/>
            <person name="Park H."/>
            <person name="Plett J.M."/>
            <person name="Magnuson J."/>
            <person name="Spatafora J.W."/>
            <person name="Nagy L.G."/>
            <person name="Henrissat B."/>
            <person name="Grigoriev I.V."/>
            <person name="Yang Z.L."/>
            <person name="Xu J."/>
            <person name="Martin F.M."/>
        </authorList>
    </citation>
    <scope>NUCLEOTIDE SEQUENCE</scope>
    <source>
        <strain evidence="1">ATCC 28755</strain>
    </source>
</reference>
<comment type="caution">
    <text evidence="1">The sequence shown here is derived from an EMBL/GenBank/DDBJ whole genome shotgun (WGS) entry which is preliminary data.</text>
</comment>
<name>A0ACB8AEY1_9AGAM</name>
<evidence type="ECO:0000313" key="2">
    <source>
        <dbReference type="Proteomes" id="UP000790377"/>
    </source>
</evidence>
<sequence length="370" mass="40956">MSRPDGDLSLVEHPASAKESGSHLNEPHAMDQSQPPDDIMAQTVDVLSKSQSISSGFFSEAGLSYSSSSSGEIVGTPFDTGSRRFEYPFPDGQTPSSEAFSPLSSSITSAASSLPSSPPWPYHVSKSFPLSAPPASKIKAHPKLRTPSAREPPVPPGLVKKRNRMSAELQRHSSDEGQQSDASEVVERGRKSSRLSARIQGMTAYKDTDAQQNLPVATELGDSPQDNSVELSVTQGDSGGDHRPLRREKDHPPQKSSVRVMIRILASRSKCPPLNFHYKLFTLASFQLVFEVLFWVLRFLGVRKAGREPLLCVMIFFFFFIGFYGATHGHRHVKPPHIPYDTFPLLPLHDRRHSYASHSTCFRFHKYADL</sequence>
<organism evidence="1 2">
    <name type="scientific">Hygrophoropsis aurantiaca</name>
    <dbReference type="NCBI Taxonomy" id="72124"/>
    <lineage>
        <taxon>Eukaryota</taxon>
        <taxon>Fungi</taxon>
        <taxon>Dikarya</taxon>
        <taxon>Basidiomycota</taxon>
        <taxon>Agaricomycotina</taxon>
        <taxon>Agaricomycetes</taxon>
        <taxon>Agaricomycetidae</taxon>
        <taxon>Boletales</taxon>
        <taxon>Coniophorineae</taxon>
        <taxon>Hygrophoropsidaceae</taxon>
        <taxon>Hygrophoropsis</taxon>
    </lineage>
</organism>
<proteinExistence type="predicted"/>
<keyword evidence="2" id="KW-1185">Reference proteome</keyword>
<evidence type="ECO:0000313" key="1">
    <source>
        <dbReference type="EMBL" id="KAH7911678.1"/>
    </source>
</evidence>
<accession>A0ACB8AEY1</accession>
<protein>
    <submittedName>
        <fullName evidence="1">Uncharacterized protein</fullName>
    </submittedName>
</protein>
<dbReference type="Proteomes" id="UP000790377">
    <property type="component" value="Unassembled WGS sequence"/>
</dbReference>
<gene>
    <name evidence="1" type="ORF">BJ138DRAFT_889319</name>
</gene>